<evidence type="ECO:0000256" key="3">
    <source>
        <dbReference type="ARBA" id="ARBA00022692"/>
    </source>
</evidence>
<dbReference type="EMBL" id="DTFI01000183">
    <property type="protein sequence ID" value="HGI44068.1"/>
    <property type="molecule type" value="Genomic_DNA"/>
</dbReference>
<organism evidence="7">
    <name type="scientific">Thermofilum pendens</name>
    <dbReference type="NCBI Taxonomy" id="2269"/>
    <lineage>
        <taxon>Archaea</taxon>
        <taxon>Thermoproteota</taxon>
        <taxon>Thermoprotei</taxon>
        <taxon>Thermofilales</taxon>
        <taxon>Thermofilaceae</taxon>
        <taxon>Thermofilum</taxon>
    </lineage>
</organism>
<keyword evidence="2" id="KW-1003">Cell membrane</keyword>
<protein>
    <submittedName>
        <fullName evidence="7">Energy-coupling factor transporter transmembrane protein EcfT</fullName>
    </submittedName>
</protein>
<feature type="transmembrane region" description="Helical" evidence="6">
    <location>
        <begin position="271"/>
        <end position="290"/>
    </location>
</feature>
<dbReference type="InterPro" id="IPR003339">
    <property type="entry name" value="ABC/ECF_trnsptr_transmembrane"/>
</dbReference>
<dbReference type="AlphaFoldDB" id="A0A7C4FEI9"/>
<comment type="caution">
    <text evidence="7">The sequence shown here is derived from an EMBL/GenBank/DDBJ whole genome shotgun (WGS) entry which is preliminary data.</text>
</comment>
<dbReference type="PANTHER" id="PTHR34857">
    <property type="entry name" value="SLL0384 PROTEIN"/>
    <property type="match status" value="1"/>
</dbReference>
<feature type="transmembrane region" description="Helical" evidence="6">
    <location>
        <begin position="221"/>
        <end position="240"/>
    </location>
</feature>
<evidence type="ECO:0000256" key="1">
    <source>
        <dbReference type="ARBA" id="ARBA00004141"/>
    </source>
</evidence>
<keyword evidence="5 6" id="KW-0472">Membrane</keyword>
<reference evidence="7" key="1">
    <citation type="journal article" date="2020" name="mSystems">
        <title>Genome- and Community-Level Interaction Insights into Carbon Utilization and Element Cycling Functions of Hydrothermarchaeota in Hydrothermal Sediment.</title>
        <authorList>
            <person name="Zhou Z."/>
            <person name="Liu Y."/>
            <person name="Xu W."/>
            <person name="Pan J."/>
            <person name="Luo Z.H."/>
            <person name="Li M."/>
        </authorList>
    </citation>
    <scope>NUCLEOTIDE SEQUENCE [LARGE SCALE GENOMIC DNA]</scope>
    <source>
        <strain evidence="7">SpSt-735</strain>
    </source>
</reference>
<keyword evidence="3 6" id="KW-0812">Transmembrane</keyword>
<name>A0A7C4FEI9_THEPE</name>
<accession>A0A7C4FEI9</accession>
<dbReference type="CDD" id="cd16914">
    <property type="entry name" value="EcfT"/>
    <property type="match status" value="1"/>
</dbReference>
<evidence type="ECO:0000256" key="2">
    <source>
        <dbReference type="ARBA" id="ARBA00022475"/>
    </source>
</evidence>
<dbReference type="GO" id="GO:0005886">
    <property type="term" value="C:plasma membrane"/>
    <property type="evidence" value="ECO:0007669"/>
    <property type="project" value="UniProtKB-ARBA"/>
</dbReference>
<evidence type="ECO:0000313" key="7">
    <source>
        <dbReference type="EMBL" id="HGI44068.1"/>
    </source>
</evidence>
<dbReference type="InterPro" id="IPR051611">
    <property type="entry name" value="ECF_transporter_component"/>
</dbReference>
<feature type="transmembrane region" description="Helical" evidence="6">
    <location>
        <begin position="144"/>
        <end position="162"/>
    </location>
</feature>
<evidence type="ECO:0000256" key="6">
    <source>
        <dbReference type="SAM" id="Phobius"/>
    </source>
</evidence>
<feature type="transmembrane region" description="Helical" evidence="6">
    <location>
        <begin position="62"/>
        <end position="80"/>
    </location>
</feature>
<evidence type="ECO:0000256" key="5">
    <source>
        <dbReference type="ARBA" id="ARBA00023136"/>
    </source>
</evidence>
<gene>
    <name evidence="7" type="ORF">ENV17_06770</name>
</gene>
<dbReference type="Pfam" id="PF02361">
    <property type="entry name" value="CbiQ"/>
    <property type="match status" value="1"/>
</dbReference>
<comment type="subcellular location">
    <subcellularLocation>
        <location evidence="1">Membrane</location>
        <topology evidence="1">Multi-pass membrane protein</topology>
    </subcellularLocation>
</comment>
<dbReference type="PANTHER" id="PTHR34857:SF2">
    <property type="entry name" value="SLL0384 PROTEIN"/>
    <property type="match status" value="1"/>
</dbReference>
<keyword evidence="4 6" id="KW-1133">Transmembrane helix</keyword>
<sequence length="291" mass="31888">MCSRGQGCTSRDGGLRVPTLLEEFVGVRLGSSPYLRLRSVTRIIVPFLLSLNVLFAKDLPSVAALCSLSFALLLLSGAPLRVVRGYLALIASVTIFIALAFMLFTKVPGRVLWELQLLRVQAEKGVWEWSIVVTDASLLRTLYFSLRILSMIFIATLFIATVGDRDMLWGLRRLGLPAGITVGASLFFRGIGFFLSDFAVVKEAMEARGVDFERTSLAKRFMLYVNALIPLLSLLVTRSFEISTALETRGISPGTKLSGSYHSAPLTRGDYLVLSAMCLVTLAFAGWFVCG</sequence>
<evidence type="ECO:0000256" key="4">
    <source>
        <dbReference type="ARBA" id="ARBA00022989"/>
    </source>
</evidence>
<feature type="transmembrane region" description="Helical" evidence="6">
    <location>
        <begin position="174"/>
        <end position="200"/>
    </location>
</feature>
<proteinExistence type="predicted"/>
<feature type="transmembrane region" description="Helical" evidence="6">
    <location>
        <begin position="86"/>
        <end position="104"/>
    </location>
</feature>